<organism evidence="2 3">
    <name type="scientific">Catalinimonas alkaloidigena</name>
    <dbReference type="NCBI Taxonomy" id="1075417"/>
    <lineage>
        <taxon>Bacteria</taxon>
        <taxon>Pseudomonadati</taxon>
        <taxon>Bacteroidota</taxon>
        <taxon>Cytophagia</taxon>
        <taxon>Cytophagales</taxon>
        <taxon>Catalimonadaceae</taxon>
        <taxon>Catalinimonas</taxon>
    </lineage>
</organism>
<feature type="transmembrane region" description="Helical" evidence="1">
    <location>
        <begin position="36"/>
        <end position="53"/>
    </location>
</feature>
<feature type="transmembrane region" description="Helical" evidence="1">
    <location>
        <begin position="59"/>
        <end position="79"/>
    </location>
</feature>
<proteinExistence type="predicted"/>
<keyword evidence="1" id="KW-0812">Transmembrane</keyword>
<evidence type="ECO:0000256" key="1">
    <source>
        <dbReference type="SAM" id="Phobius"/>
    </source>
</evidence>
<feature type="transmembrane region" description="Helical" evidence="1">
    <location>
        <begin position="91"/>
        <end position="108"/>
    </location>
</feature>
<dbReference type="STRING" id="1075417.SAMN05421823_109131"/>
<dbReference type="AlphaFoldDB" id="A0A1G9P9Y3"/>
<evidence type="ECO:0000313" key="3">
    <source>
        <dbReference type="Proteomes" id="UP000198510"/>
    </source>
</evidence>
<keyword evidence="1" id="KW-1133">Transmembrane helix</keyword>
<sequence>MFGLPQLPEKRYFVQPVAWATGLTANAAYRPLIRLLALMSFLCVGQLALRVLWTWNDDFAFFSWNLLLAWVPLGCVYLLRFREGLARWKVAALMGAWLLFLPNAPYLITDLLHLRHWPAVFSIVDELMVFAFALTGLLVGWLSMFLMHELAIRSWGEPWSWAFVAGVSVLTGFGVYLGRVQRWNSWDIVTRPLSLVWRAGGSLDDLTTWVLTVLMALIFFIGYLFFHQLIRLGIRPEQP</sequence>
<evidence type="ECO:0000313" key="2">
    <source>
        <dbReference type="EMBL" id="SDL95682.1"/>
    </source>
</evidence>
<name>A0A1G9P9Y3_9BACT</name>
<feature type="transmembrane region" description="Helical" evidence="1">
    <location>
        <begin position="128"/>
        <end position="147"/>
    </location>
</feature>
<dbReference type="RefSeq" id="WP_089685647.1">
    <property type="nucleotide sequence ID" value="NZ_FNFO01000009.1"/>
</dbReference>
<dbReference type="OrthoDB" id="4540541at2"/>
<reference evidence="2 3" key="1">
    <citation type="submission" date="2016-10" db="EMBL/GenBank/DDBJ databases">
        <authorList>
            <person name="de Groot N.N."/>
        </authorList>
    </citation>
    <scope>NUCLEOTIDE SEQUENCE [LARGE SCALE GENOMIC DNA]</scope>
    <source>
        <strain evidence="2 3">DSM 25186</strain>
    </source>
</reference>
<accession>A0A1G9P9Y3</accession>
<keyword evidence="1" id="KW-0472">Membrane</keyword>
<protein>
    <submittedName>
        <fullName evidence="2">Uncharacterized membrane protein</fullName>
    </submittedName>
</protein>
<feature type="transmembrane region" description="Helical" evidence="1">
    <location>
        <begin position="206"/>
        <end position="226"/>
    </location>
</feature>
<dbReference type="Proteomes" id="UP000198510">
    <property type="component" value="Unassembled WGS sequence"/>
</dbReference>
<dbReference type="EMBL" id="FNFO01000009">
    <property type="protein sequence ID" value="SDL95682.1"/>
    <property type="molecule type" value="Genomic_DNA"/>
</dbReference>
<dbReference type="Pfam" id="PF07099">
    <property type="entry name" value="DUF1361"/>
    <property type="match status" value="1"/>
</dbReference>
<dbReference type="InterPro" id="IPR009793">
    <property type="entry name" value="DUF1361"/>
</dbReference>
<gene>
    <name evidence="2" type="ORF">SAMN05421823_109131</name>
</gene>
<feature type="transmembrane region" description="Helical" evidence="1">
    <location>
        <begin position="159"/>
        <end position="177"/>
    </location>
</feature>
<keyword evidence="3" id="KW-1185">Reference proteome</keyword>